<dbReference type="Proteomes" id="UP001225576">
    <property type="component" value="Unassembled WGS sequence"/>
</dbReference>
<dbReference type="RefSeq" id="WP_062613407.1">
    <property type="nucleotide sequence ID" value="NZ_CP127099.1"/>
</dbReference>
<dbReference type="Pfam" id="PF21853">
    <property type="entry name" value="DUF6912"/>
    <property type="match status" value="1"/>
</dbReference>
<name>A0A0W1KKZ3_9ACTO</name>
<dbReference type="PATRIC" id="fig|59561.3.peg.834"/>
<comment type="caution">
    <text evidence="1">The sequence shown here is derived from an EMBL/GenBank/DDBJ whole genome shotgun (WGS) entry which is preliminary data.</text>
</comment>
<reference evidence="1 3" key="1">
    <citation type="submission" date="2015-11" db="EMBL/GenBank/DDBJ databases">
        <title>Draft Genome Sequence of the Type Strain Trueperella bernardiae LCDC 89-0504T, Isolated from Blood Culture.</title>
        <authorList>
            <person name="Bernier A.-M."/>
            <person name="Bernard K."/>
        </authorList>
    </citation>
    <scope>NUCLEOTIDE SEQUENCE [LARGE SCALE GENOMIC DNA]</scope>
    <source>
        <strain evidence="1 3">LCDC 89-0504</strain>
    </source>
</reference>
<dbReference type="EMBL" id="LNIZ01000003">
    <property type="protein sequence ID" value="KTF04320.1"/>
    <property type="molecule type" value="Genomic_DNA"/>
</dbReference>
<protein>
    <submittedName>
        <fullName evidence="1">Uncharacterized protein</fullName>
    </submittedName>
</protein>
<organism evidence="1 3">
    <name type="scientific">Trueperella bernardiae</name>
    <dbReference type="NCBI Taxonomy" id="59561"/>
    <lineage>
        <taxon>Bacteria</taxon>
        <taxon>Bacillati</taxon>
        <taxon>Actinomycetota</taxon>
        <taxon>Actinomycetes</taxon>
        <taxon>Actinomycetales</taxon>
        <taxon>Actinomycetaceae</taxon>
        <taxon>Trueperella</taxon>
    </lineage>
</organism>
<reference evidence="2" key="2">
    <citation type="submission" date="2023-05" db="EMBL/GenBank/DDBJ databases">
        <title>Genomic Catalog of Human Bladder Bacteria.</title>
        <authorList>
            <person name="Du J."/>
        </authorList>
    </citation>
    <scope>NUCLEOTIDE SEQUENCE</scope>
    <source>
        <strain evidence="2">UMB1304A</strain>
    </source>
</reference>
<accession>A0A0W1KKZ3</accession>
<dbReference type="OrthoDB" id="3253180at2"/>
<dbReference type="STRING" id="59561.AQZ59_00841"/>
<dbReference type="AlphaFoldDB" id="A0A0W1KKZ3"/>
<gene>
    <name evidence="1" type="ORF">AQZ59_00841</name>
    <name evidence="2" type="ORF">QP858_02920</name>
</gene>
<evidence type="ECO:0000313" key="3">
    <source>
        <dbReference type="Proteomes" id="UP000054404"/>
    </source>
</evidence>
<evidence type="ECO:0000313" key="2">
    <source>
        <dbReference type="EMBL" id="MDK8601412.1"/>
    </source>
</evidence>
<evidence type="ECO:0000313" key="1">
    <source>
        <dbReference type="EMBL" id="KTF04320.1"/>
    </source>
</evidence>
<keyword evidence="3" id="KW-1185">Reference proteome</keyword>
<dbReference type="Proteomes" id="UP000054404">
    <property type="component" value="Unassembled WGS sequence"/>
</dbReference>
<dbReference type="InterPro" id="IPR054206">
    <property type="entry name" value="DUF6912"/>
</dbReference>
<proteinExistence type="predicted"/>
<sequence length="155" mass="16855">MRIYIPLTPEDLAAAIEPRLVHAVTPELKRTVPREDDEGWEMIATLAAADDSLRLLAGRQARRRMVCVAEVPGRALEHAAELPTARRLTASVEWGDVETILVDEPGYEELVSRAIAGEEAAFAATGDIDLLWYDVIERADLAAELEAGALVEPGA</sequence>
<dbReference type="EMBL" id="JASPDQ010000004">
    <property type="protein sequence ID" value="MDK8601412.1"/>
    <property type="molecule type" value="Genomic_DNA"/>
</dbReference>